<feature type="compositionally biased region" description="Low complexity" evidence="1">
    <location>
        <begin position="53"/>
        <end position="67"/>
    </location>
</feature>
<dbReference type="SUPFAM" id="SSF55797">
    <property type="entry name" value="PR-1-like"/>
    <property type="match status" value="1"/>
</dbReference>
<dbReference type="PANTHER" id="PTHR31157:SF1">
    <property type="entry name" value="SCP DOMAIN-CONTAINING PROTEIN"/>
    <property type="match status" value="1"/>
</dbReference>
<comment type="caution">
    <text evidence="3">The sequence shown here is derived from an EMBL/GenBank/DDBJ whole genome shotgun (WGS) entry which is preliminary data.</text>
</comment>
<gene>
    <name evidence="3" type="ORF">ACFPET_10610</name>
</gene>
<sequence length="238" mass="25088">MTHQILPGRHRSPEPMRYGFGLSAALAVSIAAVVGITLATGADGGENHDSPQAENAPSPSIESSAEPDPGPTGSPEPDAAETEAVEDPATEDPEPDDSPEDTGPPPEESEAPEPTNSEAVIELVNDRRAENGCGPLEVSPELTAAAEGHAEDMGVNDYFDHDSLDGRSVGDRAAEAGFHAGVGENIAKGQRSPEEVMEAWMDSPGHRANILKCDWNFIGTGYYLTGDGIPYWVQNFGW</sequence>
<evidence type="ECO:0000313" key="3">
    <source>
        <dbReference type="EMBL" id="MFC4335651.1"/>
    </source>
</evidence>
<feature type="domain" description="SCP" evidence="2">
    <location>
        <begin position="122"/>
        <end position="236"/>
    </location>
</feature>
<accession>A0ABV8TZ55</accession>
<evidence type="ECO:0000259" key="2">
    <source>
        <dbReference type="Pfam" id="PF00188"/>
    </source>
</evidence>
<proteinExistence type="predicted"/>
<dbReference type="Pfam" id="PF00188">
    <property type="entry name" value="CAP"/>
    <property type="match status" value="1"/>
</dbReference>
<protein>
    <submittedName>
        <fullName evidence="3">CAP domain-containing protein</fullName>
    </submittedName>
</protein>
<feature type="region of interest" description="Disordered" evidence="1">
    <location>
        <begin position="40"/>
        <end position="117"/>
    </location>
</feature>
<dbReference type="InterPro" id="IPR014044">
    <property type="entry name" value="CAP_dom"/>
</dbReference>
<name>A0ABV8TZ55_9ACTN</name>
<dbReference type="CDD" id="cd05379">
    <property type="entry name" value="CAP_bacterial"/>
    <property type="match status" value="1"/>
</dbReference>
<dbReference type="Proteomes" id="UP001595823">
    <property type="component" value="Unassembled WGS sequence"/>
</dbReference>
<dbReference type="PANTHER" id="PTHR31157">
    <property type="entry name" value="SCP DOMAIN-CONTAINING PROTEIN"/>
    <property type="match status" value="1"/>
</dbReference>
<dbReference type="Gene3D" id="3.40.33.10">
    <property type="entry name" value="CAP"/>
    <property type="match status" value="1"/>
</dbReference>
<evidence type="ECO:0000313" key="4">
    <source>
        <dbReference type="Proteomes" id="UP001595823"/>
    </source>
</evidence>
<organism evidence="3 4">
    <name type="scientific">Salininema proteolyticum</name>
    <dbReference type="NCBI Taxonomy" id="1607685"/>
    <lineage>
        <taxon>Bacteria</taxon>
        <taxon>Bacillati</taxon>
        <taxon>Actinomycetota</taxon>
        <taxon>Actinomycetes</taxon>
        <taxon>Glycomycetales</taxon>
        <taxon>Glycomycetaceae</taxon>
        <taxon>Salininema</taxon>
    </lineage>
</organism>
<dbReference type="InterPro" id="IPR035940">
    <property type="entry name" value="CAP_sf"/>
</dbReference>
<dbReference type="EMBL" id="JBHSDK010000015">
    <property type="protein sequence ID" value="MFC4335651.1"/>
    <property type="molecule type" value="Genomic_DNA"/>
</dbReference>
<evidence type="ECO:0000256" key="1">
    <source>
        <dbReference type="SAM" id="MobiDB-lite"/>
    </source>
</evidence>
<feature type="compositionally biased region" description="Acidic residues" evidence="1">
    <location>
        <begin position="78"/>
        <end position="100"/>
    </location>
</feature>
<reference evidence="4" key="1">
    <citation type="journal article" date="2019" name="Int. J. Syst. Evol. Microbiol.">
        <title>The Global Catalogue of Microorganisms (GCM) 10K type strain sequencing project: providing services to taxonomists for standard genome sequencing and annotation.</title>
        <authorList>
            <consortium name="The Broad Institute Genomics Platform"/>
            <consortium name="The Broad Institute Genome Sequencing Center for Infectious Disease"/>
            <person name="Wu L."/>
            <person name="Ma J."/>
        </authorList>
    </citation>
    <scope>NUCLEOTIDE SEQUENCE [LARGE SCALE GENOMIC DNA]</scope>
    <source>
        <strain evidence="4">IBRC-M 10908</strain>
    </source>
</reference>
<keyword evidence="4" id="KW-1185">Reference proteome</keyword>
<dbReference type="RefSeq" id="WP_380620729.1">
    <property type="nucleotide sequence ID" value="NZ_JBHSDK010000015.1"/>
</dbReference>